<evidence type="ECO:0000313" key="2">
    <source>
        <dbReference type="Proteomes" id="UP000799423"/>
    </source>
</evidence>
<proteinExistence type="predicted"/>
<protein>
    <submittedName>
        <fullName evidence="1">Uncharacterized protein</fullName>
    </submittedName>
</protein>
<organism evidence="1 2">
    <name type="scientific">Plenodomus tracheiphilus IPT5</name>
    <dbReference type="NCBI Taxonomy" id="1408161"/>
    <lineage>
        <taxon>Eukaryota</taxon>
        <taxon>Fungi</taxon>
        <taxon>Dikarya</taxon>
        <taxon>Ascomycota</taxon>
        <taxon>Pezizomycotina</taxon>
        <taxon>Dothideomycetes</taxon>
        <taxon>Pleosporomycetidae</taxon>
        <taxon>Pleosporales</taxon>
        <taxon>Pleosporineae</taxon>
        <taxon>Leptosphaeriaceae</taxon>
        <taxon>Plenodomus</taxon>
    </lineage>
</organism>
<evidence type="ECO:0000313" key="1">
    <source>
        <dbReference type="EMBL" id="KAF2854358.1"/>
    </source>
</evidence>
<dbReference type="EMBL" id="MU006293">
    <property type="protein sequence ID" value="KAF2854358.1"/>
    <property type="molecule type" value="Genomic_DNA"/>
</dbReference>
<gene>
    <name evidence="1" type="ORF">T440DRAFT_273723</name>
</gene>
<sequence>MLQHYLSQKHSTNNAKIKQPFNGIFSIPSPTLYIQVLNLYLLPIYSILLSPFPPLSSPHLIDYTPTQLFQYKHSTPIPNHHRCHTIKRLKLHTLPTTP</sequence>
<dbReference type="Proteomes" id="UP000799423">
    <property type="component" value="Unassembled WGS sequence"/>
</dbReference>
<reference evidence="1" key="1">
    <citation type="submission" date="2020-01" db="EMBL/GenBank/DDBJ databases">
        <authorList>
            <consortium name="DOE Joint Genome Institute"/>
            <person name="Haridas S."/>
            <person name="Albert R."/>
            <person name="Binder M."/>
            <person name="Bloem J."/>
            <person name="Labutti K."/>
            <person name="Salamov A."/>
            <person name="Andreopoulos B."/>
            <person name="Baker S.E."/>
            <person name="Barry K."/>
            <person name="Bills G."/>
            <person name="Bluhm B.H."/>
            <person name="Cannon C."/>
            <person name="Castanera R."/>
            <person name="Culley D.E."/>
            <person name="Daum C."/>
            <person name="Ezra D."/>
            <person name="Gonzalez J.B."/>
            <person name="Henrissat B."/>
            <person name="Kuo A."/>
            <person name="Liang C."/>
            <person name="Lipzen A."/>
            <person name="Lutzoni F."/>
            <person name="Magnuson J."/>
            <person name="Mondo S."/>
            <person name="Nolan M."/>
            <person name="Ohm R."/>
            <person name="Pangilinan J."/>
            <person name="Park H.-J."/>
            <person name="Ramirez L."/>
            <person name="Alfaro M."/>
            <person name="Sun H."/>
            <person name="Tritt A."/>
            <person name="Yoshinaga Y."/>
            <person name="Zwiers L.-H."/>
            <person name="Turgeon B.G."/>
            <person name="Goodwin S.B."/>
            <person name="Spatafora J.W."/>
            <person name="Crous P.W."/>
            <person name="Grigoriev I.V."/>
        </authorList>
    </citation>
    <scope>NUCLEOTIDE SEQUENCE</scope>
    <source>
        <strain evidence="1">IPT5</strain>
    </source>
</reference>
<keyword evidence="2" id="KW-1185">Reference proteome</keyword>
<accession>A0A6A7BJS4</accession>
<dbReference type="AlphaFoldDB" id="A0A6A7BJS4"/>
<name>A0A6A7BJS4_9PLEO</name>